<proteinExistence type="predicted"/>
<dbReference type="InterPro" id="IPR000843">
    <property type="entry name" value="HTH_LacI"/>
</dbReference>
<keyword evidence="7" id="KW-1185">Reference proteome</keyword>
<dbReference type="InterPro" id="IPR028082">
    <property type="entry name" value="Peripla_BP_I"/>
</dbReference>
<dbReference type="CDD" id="cd01392">
    <property type="entry name" value="HTH_LacI"/>
    <property type="match status" value="1"/>
</dbReference>
<dbReference type="SUPFAM" id="SSF53822">
    <property type="entry name" value="Periplasmic binding protein-like I"/>
    <property type="match status" value="1"/>
</dbReference>
<dbReference type="PROSITE" id="PS50932">
    <property type="entry name" value="HTH_LACI_2"/>
    <property type="match status" value="1"/>
</dbReference>
<dbReference type="Gene3D" id="1.10.260.40">
    <property type="entry name" value="lambda repressor-like DNA-binding domains"/>
    <property type="match status" value="1"/>
</dbReference>
<keyword evidence="2" id="KW-0805">Transcription regulation</keyword>
<protein>
    <submittedName>
        <fullName evidence="6">LacI family transcriptional regulator</fullName>
    </submittedName>
</protein>
<dbReference type="Pfam" id="PF00356">
    <property type="entry name" value="LacI"/>
    <property type="match status" value="1"/>
</dbReference>
<feature type="domain" description="HTH lacI-type" evidence="5">
    <location>
        <begin position="8"/>
        <end position="66"/>
    </location>
</feature>
<evidence type="ECO:0000256" key="2">
    <source>
        <dbReference type="ARBA" id="ARBA00023015"/>
    </source>
</evidence>
<evidence type="ECO:0000256" key="4">
    <source>
        <dbReference type="ARBA" id="ARBA00023163"/>
    </source>
</evidence>
<gene>
    <name evidence="6" type="ORF">EXU48_14865</name>
</gene>
<accession>A0ABY2E2E8</accession>
<keyword evidence="1" id="KW-0678">Repressor</keyword>
<keyword evidence="3" id="KW-0238">DNA-binding</keyword>
<organism evidence="6 7">
    <name type="scientific">Occultella glacieicola</name>
    <dbReference type="NCBI Taxonomy" id="2518684"/>
    <lineage>
        <taxon>Bacteria</taxon>
        <taxon>Bacillati</taxon>
        <taxon>Actinomycetota</taxon>
        <taxon>Actinomycetes</taxon>
        <taxon>Micrococcales</taxon>
        <taxon>Ruaniaceae</taxon>
        <taxon>Occultella</taxon>
    </lineage>
</organism>
<dbReference type="EMBL" id="SMNA01000006">
    <property type="protein sequence ID" value="TDE92789.1"/>
    <property type="molecule type" value="Genomic_DNA"/>
</dbReference>
<dbReference type="Proteomes" id="UP000504882">
    <property type="component" value="Unassembled WGS sequence"/>
</dbReference>
<evidence type="ECO:0000256" key="1">
    <source>
        <dbReference type="ARBA" id="ARBA00022491"/>
    </source>
</evidence>
<dbReference type="InterPro" id="IPR010982">
    <property type="entry name" value="Lambda_DNA-bd_dom_sf"/>
</dbReference>
<evidence type="ECO:0000259" key="5">
    <source>
        <dbReference type="PROSITE" id="PS50932"/>
    </source>
</evidence>
<dbReference type="SMART" id="SM00354">
    <property type="entry name" value="HTH_LACI"/>
    <property type="match status" value="1"/>
</dbReference>
<dbReference type="SUPFAM" id="SSF47413">
    <property type="entry name" value="lambda repressor-like DNA-binding domains"/>
    <property type="match status" value="1"/>
</dbReference>
<dbReference type="CDD" id="cd06267">
    <property type="entry name" value="PBP1_LacI_sugar_binding-like"/>
    <property type="match status" value="1"/>
</dbReference>
<dbReference type="PANTHER" id="PTHR30146:SF148">
    <property type="entry name" value="HTH-TYPE TRANSCRIPTIONAL REPRESSOR PURR-RELATED"/>
    <property type="match status" value="1"/>
</dbReference>
<dbReference type="Gene3D" id="3.40.50.2300">
    <property type="match status" value="2"/>
</dbReference>
<evidence type="ECO:0000256" key="3">
    <source>
        <dbReference type="ARBA" id="ARBA00023125"/>
    </source>
</evidence>
<reference evidence="6 7" key="1">
    <citation type="submission" date="2019-03" db="EMBL/GenBank/DDBJ databases">
        <title>Genomic features of bacteria from cold environments.</title>
        <authorList>
            <person name="Shen L."/>
        </authorList>
    </citation>
    <scope>NUCLEOTIDE SEQUENCE [LARGE SCALE GENOMIC DNA]</scope>
    <source>
        <strain evidence="7">T3246-1</strain>
    </source>
</reference>
<dbReference type="PANTHER" id="PTHR30146">
    <property type="entry name" value="LACI-RELATED TRANSCRIPTIONAL REPRESSOR"/>
    <property type="match status" value="1"/>
</dbReference>
<keyword evidence="4" id="KW-0804">Transcription</keyword>
<comment type="caution">
    <text evidence="6">The sequence shown here is derived from an EMBL/GenBank/DDBJ whole genome shotgun (WGS) entry which is preliminary data.</text>
</comment>
<dbReference type="InterPro" id="IPR046335">
    <property type="entry name" value="LacI/GalR-like_sensor"/>
</dbReference>
<evidence type="ECO:0000313" key="7">
    <source>
        <dbReference type="Proteomes" id="UP000504882"/>
    </source>
</evidence>
<dbReference type="Pfam" id="PF13377">
    <property type="entry name" value="Peripla_BP_3"/>
    <property type="match status" value="1"/>
</dbReference>
<evidence type="ECO:0000313" key="6">
    <source>
        <dbReference type="EMBL" id="TDE92789.1"/>
    </source>
</evidence>
<sequence>MVGVAQRVTQADVARLAGVSQATVSLVLNSAPDTKVRVGEGTKRRVLAAIQRTGYTANPFAQGLARGRNHIVGVFTYESVFPKGSADFFSPFLEGIEAGAEELGLDLMLFTSVPSRNTGHRTLSETGWNRVAITDGCILLGRHDDRYDTEAMLAQRFPFVFVGRRDSADRVIPYVGANYRHSTRHVVEHLLALGHRRIAFLGDLGLSESATDRHEGYRDAMTAAGLRPMIFSSDAFSADEAIDLIVGHAATAAVLGSDYRAAEIRAGAVARGLDVPRDLSLALLGQPTTALADEQRWTGFRIPREQMGLEALRLLAAQIEGRDELELQRLLPCTFVEGETVMAR</sequence>
<name>A0ABY2E2E8_9MICO</name>